<evidence type="ECO:0000313" key="2">
    <source>
        <dbReference type="EMBL" id="MEA3570138.1"/>
    </source>
</evidence>
<dbReference type="RefSeq" id="WP_127576417.1">
    <property type="nucleotide sequence ID" value="NZ_CBCSKM010000012.1"/>
</dbReference>
<gene>
    <name evidence="2" type="ORF">U9M73_08980</name>
</gene>
<evidence type="ECO:0000256" key="1">
    <source>
        <dbReference type="SAM" id="SignalP"/>
    </source>
</evidence>
<evidence type="ECO:0000313" key="3">
    <source>
        <dbReference type="Proteomes" id="UP001292216"/>
    </source>
</evidence>
<proteinExistence type="predicted"/>
<keyword evidence="3" id="KW-1185">Reference proteome</keyword>
<organism evidence="2 3">
    <name type="scientific">Paenibacillus phoenicis</name>
    <dbReference type="NCBI Taxonomy" id="554117"/>
    <lineage>
        <taxon>Bacteria</taxon>
        <taxon>Bacillati</taxon>
        <taxon>Bacillota</taxon>
        <taxon>Bacilli</taxon>
        <taxon>Bacillales</taxon>
        <taxon>Paenibacillaceae</taxon>
        <taxon>Paenibacillus</taxon>
    </lineage>
</organism>
<feature type="chain" id="PRO_5047337797" evidence="1">
    <location>
        <begin position="33"/>
        <end position="293"/>
    </location>
</feature>
<protein>
    <submittedName>
        <fullName evidence="2">Uncharacterized protein</fullName>
    </submittedName>
</protein>
<comment type="caution">
    <text evidence="2">The sequence shown here is derived from an EMBL/GenBank/DDBJ whole genome shotgun (WGS) entry which is preliminary data.</text>
</comment>
<dbReference type="Proteomes" id="UP001292216">
    <property type="component" value="Unassembled WGS sequence"/>
</dbReference>
<feature type="signal peptide" evidence="1">
    <location>
        <begin position="1"/>
        <end position="32"/>
    </location>
</feature>
<dbReference type="EMBL" id="JAYERP010000001">
    <property type="protein sequence ID" value="MEA3570138.1"/>
    <property type="molecule type" value="Genomic_DNA"/>
</dbReference>
<sequence length="293" mass="32580">MKMNKANRKWLALPLCAGLMASLIGPGTIGFAEEVVEQWNQALHGGPSTEHIVQVPNQEPSITVELNNDLSPFENFQSEEQVVYESVEIQPKVNPSITKSLAVDVDAKDLYQVTQDQMEQLLSEGYAIEDLYRLDELANKQFIDPIALAKRKADSGLDWDELEVILVQEMEQKQLNELAKAHPQPYAQFKKEQLKDEDILNLLIAYDTGKGTVAELLGAYKTGGEKAVASYQSKSEKQLMQTNNAKTITSSVDTDTLERIRSLSKETGISETELLRQLQAAKEASKQALAGKE</sequence>
<reference evidence="2 3" key="1">
    <citation type="submission" date="2023-12" db="EMBL/GenBank/DDBJ databases">
        <title>Whole genome sequencing of Paenibacillus phoenicis isolated from the Phoenix Mars Lander spacecraft assembly facility.</title>
        <authorList>
            <person name="Garcia A."/>
            <person name="Venkateswaran K."/>
        </authorList>
    </citation>
    <scope>NUCLEOTIDE SEQUENCE [LARGE SCALE GENOMIC DNA]</scope>
    <source>
        <strain evidence="2 3">3PO2SA</strain>
    </source>
</reference>
<name>A0ABU5PJK8_9BACL</name>
<accession>A0ABU5PJK8</accession>
<keyword evidence="1" id="KW-0732">Signal</keyword>